<dbReference type="Proteomes" id="UP001165678">
    <property type="component" value="Unassembled WGS sequence"/>
</dbReference>
<dbReference type="Gene3D" id="2.40.50.230">
    <property type="entry name" value="Gp5 N-terminal domain"/>
    <property type="match status" value="1"/>
</dbReference>
<keyword evidence="2" id="KW-1185">Reference proteome</keyword>
<organism evidence="1 2">
    <name type="scientific">Larsenimonas rhizosphaerae</name>
    <dbReference type="NCBI Taxonomy" id="2944682"/>
    <lineage>
        <taxon>Bacteria</taxon>
        <taxon>Pseudomonadati</taxon>
        <taxon>Pseudomonadota</taxon>
        <taxon>Gammaproteobacteria</taxon>
        <taxon>Oceanospirillales</taxon>
        <taxon>Halomonadaceae</taxon>
        <taxon>Larsenimonas</taxon>
    </lineage>
</organism>
<dbReference type="AlphaFoldDB" id="A0AA41ZHT4"/>
<accession>A0AA41ZHT4</accession>
<gene>
    <name evidence="1" type="ORF">OQ287_14680</name>
</gene>
<reference evidence="1" key="1">
    <citation type="submission" date="2022-11" db="EMBL/GenBank/DDBJ databases">
        <title>Larsenimonas rhizosphaerae sp. nov., isolated from a tidal mudflat.</title>
        <authorList>
            <person name="Lee S.D."/>
            <person name="Kim I.S."/>
        </authorList>
    </citation>
    <scope>NUCLEOTIDE SEQUENCE</scope>
    <source>
        <strain evidence="1">GH2-1</strain>
    </source>
</reference>
<evidence type="ECO:0000313" key="1">
    <source>
        <dbReference type="EMBL" id="MCX2525489.1"/>
    </source>
</evidence>
<protein>
    <recommendedName>
        <fullName evidence="3">Phage baseplate assembly protein V</fullName>
    </recommendedName>
</protein>
<dbReference type="EMBL" id="JAPIVE010000005">
    <property type="protein sequence ID" value="MCX2525489.1"/>
    <property type="molecule type" value="Genomic_DNA"/>
</dbReference>
<name>A0AA41ZHT4_9GAMM</name>
<dbReference type="InterPro" id="IPR037026">
    <property type="entry name" value="Vgr_OB-fold_dom_sf"/>
</dbReference>
<proteinExistence type="predicted"/>
<dbReference type="RefSeq" id="WP_265896924.1">
    <property type="nucleotide sequence ID" value="NZ_JAPIVE010000005.1"/>
</dbReference>
<evidence type="ECO:0000313" key="2">
    <source>
        <dbReference type="Proteomes" id="UP001165678"/>
    </source>
</evidence>
<comment type="caution">
    <text evidence="1">The sequence shown here is derived from an EMBL/GenBank/DDBJ whole genome shotgun (WGS) entry which is preliminary data.</text>
</comment>
<evidence type="ECO:0008006" key="3">
    <source>
        <dbReference type="Google" id="ProtNLM"/>
    </source>
</evidence>
<sequence>MHPVELARLLQNLIRLGTVAEVDHADVCVRVQCGELLTDWVP</sequence>